<dbReference type="NCBIfam" id="NF005141">
    <property type="entry name" value="PRK06590.1"/>
    <property type="match status" value="1"/>
</dbReference>
<dbReference type="Gene3D" id="1.20.5.2700">
    <property type="match status" value="1"/>
</dbReference>
<feature type="transmembrane region" description="Helical" evidence="16">
    <location>
        <begin position="217"/>
        <end position="238"/>
    </location>
</feature>
<dbReference type="EC" id="7.1.1.-" evidence="16"/>
<feature type="transmembrane region" description="Helical" evidence="16">
    <location>
        <begin position="6"/>
        <end position="28"/>
    </location>
</feature>
<protein>
    <recommendedName>
        <fullName evidence="5 16">NAD(P)H-quinone oxidoreductase subunit 5, chloroplastic</fullName>
        <ecNumber evidence="16">7.1.1.-</ecNumber>
    </recommendedName>
    <alternativeName>
        <fullName evidence="16">NADH-plastoquinone oxidoreductase subunit 5</fullName>
    </alternativeName>
</protein>
<feature type="transmembrane region" description="Helical" evidence="16">
    <location>
        <begin position="187"/>
        <end position="205"/>
    </location>
</feature>
<evidence type="ECO:0000259" key="19">
    <source>
        <dbReference type="Pfam" id="PF01010"/>
    </source>
</evidence>
<feature type="transmembrane region" description="Helical" evidence="16">
    <location>
        <begin position="289"/>
        <end position="309"/>
    </location>
</feature>
<evidence type="ECO:0000256" key="16">
    <source>
        <dbReference type="RuleBase" id="RU364062"/>
    </source>
</evidence>
<dbReference type="PRINTS" id="PR01435">
    <property type="entry name" value="NPOXDRDTASE5"/>
</dbReference>
<feature type="domain" description="NADH:ubiquinone/plastoquinone oxidoreductase chloroplast chain 5 C-terminal" evidence="19">
    <location>
        <begin position="498"/>
        <end position="646"/>
    </location>
</feature>
<feature type="domain" description="NADH:quinone oxidoreductase/Mrp antiporter transmembrane" evidence="17">
    <location>
        <begin position="141"/>
        <end position="442"/>
    </location>
</feature>
<geneLocation type="chloroplast" evidence="20"/>
<name>A0A7M3U780_9MARC</name>
<keyword evidence="16 20" id="KW-0934">Plastid</keyword>
<keyword evidence="16" id="KW-0793">Thylakoid</keyword>
<dbReference type="Pfam" id="PF00361">
    <property type="entry name" value="Proton_antipo_M"/>
    <property type="match status" value="1"/>
</dbReference>
<sequence>MELLFQNVWLVPFLPFSASILLGLNLFFFPRSVGKSRHICSFLSISFPTIAMIISFHTFWQQITGSPIHQFFLSWILSKTVILEIGYLIDPLTSIMLILVTTVGVTVMIYSESYMFHDQGYIRFFCYSSLSTASMLGLVLSPNLIQIYIFWELVGMCSYLSIGFWFTRPSAADACQKAFVTNRIGDFGLLLGILGFYWITGSFEFQQLSERVLKLLANNQISIVFINICAILLFPGPIAKSAQFPLHIWLPDATEGPTPISALIHAATMVAAGIFLVARMFPLFEMLPLVMGIISWVGAVTAVLGAGIAVTQKDLKKGLAYSTMSQLGYMILALGIGSYKAGLFHLITHAYSKALLFLGSGSVIHSLEPIVGYHPNNSQNMNLMGGLRKYMPITALTFSFGTLSPRGIPPFACFWSKDEILINSWLHFPFLGFVASFTAGLTAFYMFRIYLPTSEGNFRGHIFNRKYQDFSPVSIWGENKVSKKIEQEKKTFLNRSLTENLLYPKESDNNMLFALIILAIPTLSIGVIGEFFPQEQLDSDFLSNWLHLSVNSLQDIHSEKFTELLENAIPSITIAFIGILIAYSLYGSGFYGTIIFSKLKKFNFSIFVTKSFSLYDWSYNRGYIDELYNLLFVKTLRFYTNYLSLIDKWIIDGIVNGTGILTFFGGEALKYTEGGRVSSYLFFLVSCMFLSFPYSYII</sequence>
<organism evidence="20">
    <name type="scientific">Douinia plicata</name>
    <dbReference type="NCBI Taxonomy" id="209816"/>
    <lineage>
        <taxon>Eukaryota</taxon>
        <taxon>Viridiplantae</taxon>
        <taxon>Streptophyta</taxon>
        <taxon>Embryophyta</taxon>
        <taxon>Marchantiophyta</taxon>
        <taxon>Jungermanniopsida</taxon>
        <taxon>Jungermanniidae</taxon>
        <taxon>Jungermanniales</taxon>
        <taxon>Cephaloziineae</taxon>
        <taxon>Scapaniaceae</taxon>
        <taxon>Douinia</taxon>
    </lineage>
</organism>
<dbReference type="RefSeq" id="YP_009943780.1">
    <property type="nucleotide sequence ID" value="NC_051003.1"/>
</dbReference>
<dbReference type="InterPro" id="IPR001516">
    <property type="entry name" value="Proton_antipo_N"/>
</dbReference>
<evidence type="ECO:0000256" key="6">
    <source>
        <dbReference type="ARBA" id="ARBA00022692"/>
    </source>
</evidence>
<feature type="transmembrane region" description="Helical" evidence="16">
    <location>
        <begin position="40"/>
        <end position="60"/>
    </location>
</feature>
<feature type="transmembrane region" description="Helical" evidence="16">
    <location>
        <begin position="258"/>
        <end position="277"/>
    </location>
</feature>
<comment type="similarity">
    <text evidence="3 16">Belongs to the complex I subunit 5 family.</text>
</comment>
<comment type="catalytic activity">
    <reaction evidence="14 16">
        <text>a plastoquinone + NADPH + (n+1) H(+)(in) = a plastoquinol + NADP(+) + n H(+)(out)</text>
        <dbReference type="Rhea" id="RHEA:42612"/>
        <dbReference type="Rhea" id="RHEA-COMP:9561"/>
        <dbReference type="Rhea" id="RHEA-COMP:9562"/>
        <dbReference type="ChEBI" id="CHEBI:15378"/>
        <dbReference type="ChEBI" id="CHEBI:17757"/>
        <dbReference type="ChEBI" id="CHEBI:57783"/>
        <dbReference type="ChEBI" id="CHEBI:58349"/>
        <dbReference type="ChEBI" id="CHEBI:62192"/>
    </reaction>
</comment>
<feature type="transmembrane region" description="Helical" evidence="16">
    <location>
        <begin position="572"/>
        <end position="596"/>
    </location>
</feature>
<evidence type="ECO:0000256" key="4">
    <source>
        <dbReference type="ARBA" id="ARBA00011199"/>
    </source>
</evidence>
<proteinExistence type="inferred from homology"/>
<dbReference type="NCBIfam" id="TIGR01974">
    <property type="entry name" value="NDH_I_L"/>
    <property type="match status" value="1"/>
</dbReference>
<feature type="transmembrane region" description="Helical" evidence="16">
    <location>
        <begin position="512"/>
        <end position="532"/>
    </location>
</feature>
<dbReference type="PRINTS" id="PR01434">
    <property type="entry name" value="NADHDHGNASE5"/>
</dbReference>
<evidence type="ECO:0000256" key="14">
    <source>
        <dbReference type="ARBA" id="ARBA00047726"/>
    </source>
</evidence>
<evidence type="ECO:0000256" key="9">
    <source>
        <dbReference type="ARBA" id="ARBA00022957"/>
    </source>
</evidence>
<dbReference type="EMBL" id="MT898431">
    <property type="protein sequence ID" value="QOD95537.1"/>
    <property type="molecule type" value="Genomic_DNA"/>
</dbReference>
<dbReference type="GO" id="GO:0048038">
    <property type="term" value="F:quinone binding"/>
    <property type="evidence" value="ECO:0007669"/>
    <property type="project" value="UniProtKB-KW"/>
</dbReference>
<dbReference type="AlphaFoldDB" id="A0A7M3U780"/>
<keyword evidence="8 16" id="KW-0521">NADP</keyword>
<keyword evidence="9 16" id="KW-0618">Plastoquinone</keyword>
<feature type="domain" description="NADH-Ubiquinone oxidoreductase (complex I) chain 5 N-terminal" evidence="18">
    <location>
        <begin position="75"/>
        <end position="125"/>
    </location>
</feature>
<comment type="catalytic activity">
    <reaction evidence="15 16">
        <text>a plastoquinone + NADH + (n+1) H(+)(in) = a plastoquinol + NAD(+) + n H(+)(out)</text>
        <dbReference type="Rhea" id="RHEA:42608"/>
        <dbReference type="Rhea" id="RHEA-COMP:9561"/>
        <dbReference type="Rhea" id="RHEA-COMP:9562"/>
        <dbReference type="ChEBI" id="CHEBI:15378"/>
        <dbReference type="ChEBI" id="CHEBI:17757"/>
        <dbReference type="ChEBI" id="CHEBI:57540"/>
        <dbReference type="ChEBI" id="CHEBI:57945"/>
        <dbReference type="ChEBI" id="CHEBI:62192"/>
    </reaction>
</comment>
<keyword evidence="16 20" id="KW-0150">Chloroplast</keyword>
<evidence type="ECO:0000256" key="12">
    <source>
        <dbReference type="ARBA" id="ARBA00023027"/>
    </source>
</evidence>
<evidence type="ECO:0000256" key="11">
    <source>
        <dbReference type="ARBA" id="ARBA00022989"/>
    </source>
</evidence>
<evidence type="ECO:0000259" key="17">
    <source>
        <dbReference type="Pfam" id="PF00361"/>
    </source>
</evidence>
<dbReference type="GO" id="GO:0009535">
    <property type="term" value="C:chloroplast thylakoid membrane"/>
    <property type="evidence" value="ECO:0007669"/>
    <property type="project" value="UniProtKB-SubCell"/>
</dbReference>
<keyword evidence="6 16" id="KW-0812">Transmembrane</keyword>
<dbReference type="GeneID" id="59443132"/>
<dbReference type="Pfam" id="PF01010">
    <property type="entry name" value="Proton_antipo_C"/>
    <property type="match status" value="1"/>
</dbReference>
<gene>
    <name evidence="16 20" type="primary">ndhF</name>
</gene>
<feature type="transmembrane region" description="Helical" evidence="16">
    <location>
        <begin position="147"/>
        <end position="167"/>
    </location>
</feature>
<dbReference type="PANTHER" id="PTHR42829">
    <property type="entry name" value="NADH-UBIQUINONE OXIDOREDUCTASE CHAIN 5"/>
    <property type="match status" value="1"/>
</dbReference>
<evidence type="ECO:0000256" key="5">
    <source>
        <dbReference type="ARBA" id="ARBA00018648"/>
    </source>
</evidence>
<keyword evidence="10" id="KW-1278">Translocase</keyword>
<evidence type="ECO:0000256" key="13">
    <source>
        <dbReference type="ARBA" id="ARBA00023136"/>
    </source>
</evidence>
<feature type="transmembrane region" description="Helical" evidence="16">
    <location>
        <begin position="96"/>
        <end position="115"/>
    </location>
</feature>
<dbReference type="GO" id="GO:0015990">
    <property type="term" value="P:electron transport coupled proton transport"/>
    <property type="evidence" value="ECO:0007669"/>
    <property type="project" value="TreeGrafter"/>
</dbReference>
<evidence type="ECO:0000256" key="15">
    <source>
        <dbReference type="ARBA" id="ARBA00048026"/>
    </source>
</evidence>
<feature type="transmembrane region" description="Helical" evidence="16">
    <location>
        <begin position="121"/>
        <end position="140"/>
    </location>
</feature>
<comment type="subunit">
    <text evidence="4 16">NDH is composed of at least 16 different subunits, 5 of which are encoded in the nucleus.</text>
</comment>
<evidence type="ECO:0000313" key="20">
    <source>
        <dbReference type="EMBL" id="QOD95537.1"/>
    </source>
</evidence>
<dbReference type="InterPro" id="IPR002128">
    <property type="entry name" value="NADH_UbQ_OxRdtase_chlpt_su5_C"/>
</dbReference>
<dbReference type="GO" id="GO:0042773">
    <property type="term" value="P:ATP synthesis coupled electron transport"/>
    <property type="evidence" value="ECO:0007669"/>
    <property type="project" value="InterPro"/>
</dbReference>
<dbReference type="GO" id="GO:0008137">
    <property type="term" value="F:NADH dehydrogenase (ubiquinone) activity"/>
    <property type="evidence" value="ECO:0007669"/>
    <property type="project" value="InterPro"/>
</dbReference>
<dbReference type="InterPro" id="IPR018393">
    <property type="entry name" value="NADHpl_OxRdtase_5_subgr"/>
</dbReference>
<dbReference type="PANTHER" id="PTHR42829:SF2">
    <property type="entry name" value="NADH-UBIQUINONE OXIDOREDUCTASE CHAIN 5"/>
    <property type="match status" value="1"/>
</dbReference>
<evidence type="ECO:0000256" key="1">
    <source>
        <dbReference type="ARBA" id="ARBA00004059"/>
    </source>
</evidence>
<evidence type="ECO:0000259" key="18">
    <source>
        <dbReference type="Pfam" id="PF00662"/>
    </source>
</evidence>
<keyword evidence="12 16" id="KW-0520">NAD</keyword>
<keyword evidence="16" id="KW-0813">Transport</keyword>
<dbReference type="Pfam" id="PF00662">
    <property type="entry name" value="Proton_antipo_N"/>
    <property type="match status" value="1"/>
</dbReference>
<feature type="transmembrane region" description="Helical" evidence="16">
    <location>
        <begin position="428"/>
        <end position="451"/>
    </location>
</feature>
<evidence type="ECO:0000256" key="10">
    <source>
        <dbReference type="ARBA" id="ARBA00022967"/>
    </source>
</evidence>
<comment type="subcellular location">
    <subcellularLocation>
        <location evidence="2 16">Plastid</location>
        <location evidence="2 16">Chloroplast thylakoid membrane</location>
        <topology evidence="2 16">Multi-pass membrane protein</topology>
    </subcellularLocation>
</comment>
<dbReference type="InterPro" id="IPR003945">
    <property type="entry name" value="NU5C-like"/>
</dbReference>
<evidence type="ECO:0000256" key="2">
    <source>
        <dbReference type="ARBA" id="ARBA00004454"/>
    </source>
</evidence>
<keyword evidence="11 16" id="KW-1133">Transmembrane helix</keyword>
<accession>A0A7M3U780</accession>
<keyword evidence="7 16" id="KW-0874">Quinone</keyword>
<evidence type="ECO:0000256" key="7">
    <source>
        <dbReference type="ARBA" id="ARBA00022719"/>
    </source>
</evidence>
<evidence type="ECO:0000256" key="8">
    <source>
        <dbReference type="ARBA" id="ARBA00022857"/>
    </source>
</evidence>
<reference evidence="20" key="1">
    <citation type="submission" date="2020-08" db="EMBL/GenBank/DDBJ databases">
        <title>The complete chloroplast genome of Douinia plicata (Lindb.) Konstant. et. Vilnet (Scapaniaceae, Jungermanniales).</title>
        <authorList>
            <person name="Bum H.M."/>
            <person name="Kim H.K."/>
            <person name="Kim N.S."/>
            <person name="Kwon W."/>
            <person name="Park J."/>
        </authorList>
    </citation>
    <scope>NUCLEOTIDE SEQUENCE</scope>
</reference>
<dbReference type="GO" id="GO:0003954">
    <property type="term" value="F:NADH dehydrogenase activity"/>
    <property type="evidence" value="ECO:0007669"/>
    <property type="project" value="TreeGrafter"/>
</dbReference>
<dbReference type="InterPro" id="IPR001750">
    <property type="entry name" value="ND/Mrp_TM"/>
</dbReference>
<keyword evidence="13 16" id="KW-0472">Membrane</keyword>
<feature type="transmembrane region" description="Helical" evidence="16">
    <location>
        <begin position="680"/>
        <end position="697"/>
    </location>
</feature>
<comment type="function">
    <text evidence="1 16">NDH shuttles electrons from NAD(P)H:plastoquinone, via FMN and iron-sulfur (Fe-S) centers, to quinones in the photosynthetic chain and possibly in a chloroplast respiratory chain. The immediate electron acceptor for the enzyme in this species is believed to be plastoquinone. Couples the redox reaction to proton translocation, and thus conserves the redox energy in a proton gradient.</text>
</comment>
<evidence type="ECO:0000256" key="3">
    <source>
        <dbReference type="ARBA" id="ARBA00008200"/>
    </source>
</evidence>
<feature type="transmembrane region" description="Helical" evidence="16">
    <location>
        <begin position="329"/>
        <end position="347"/>
    </location>
</feature>